<name>A0A6A5WUY7_9PLEO</name>
<keyword evidence="3" id="KW-1185">Reference proteome</keyword>
<dbReference type="AlphaFoldDB" id="A0A6A5WUY7"/>
<evidence type="ECO:0000313" key="2">
    <source>
        <dbReference type="EMBL" id="KAF2005640.1"/>
    </source>
</evidence>
<dbReference type="EMBL" id="ML977562">
    <property type="protein sequence ID" value="KAF2005640.1"/>
    <property type="molecule type" value="Genomic_DNA"/>
</dbReference>
<evidence type="ECO:0000256" key="1">
    <source>
        <dbReference type="SAM" id="MobiDB-lite"/>
    </source>
</evidence>
<accession>A0A6A5WUY7</accession>
<reference evidence="2" key="1">
    <citation type="journal article" date="2020" name="Stud. Mycol.">
        <title>101 Dothideomycetes genomes: a test case for predicting lifestyles and emergence of pathogens.</title>
        <authorList>
            <person name="Haridas S."/>
            <person name="Albert R."/>
            <person name="Binder M."/>
            <person name="Bloem J."/>
            <person name="Labutti K."/>
            <person name="Salamov A."/>
            <person name="Andreopoulos B."/>
            <person name="Baker S."/>
            <person name="Barry K."/>
            <person name="Bills G."/>
            <person name="Bluhm B."/>
            <person name="Cannon C."/>
            <person name="Castanera R."/>
            <person name="Culley D."/>
            <person name="Daum C."/>
            <person name="Ezra D."/>
            <person name="Gonzalez J."/>
            <person name="Henrissat B."/>
            <person name="Kuo A."/>
            <person name="Liang C."/>
            <person name="Lipzen A."/>
            <person name="Lutzoni F."/>
            <person name="Magnuson J."/>
            <person name="Mondo S."/>
            <person name="Nolan M."/>
            <person name="Ohm R."/>
            <person name="Pangilinan J."/>
            <person name="Park H.-J."/>
            <person name="Ramirez L."/>
            <person name="Alfaro M."/>
            <person name="Sun H."/>
            <person name="Tritt A."/>
            <person name="Yoshinaga Y."/>
            <person name="Zwiers L.-H."/>
            <person name="Turgeon B."/>
            <person name="Goodwin S."/>
            <person name="Spatafora J."/>
            <person name="Crous P."/>
            <person name="Grigoriev I."/>
        </authorList>
    </citation>
    <scope>NUCLEOTIDE SEQUENCE</scope>
    <source>
        <strain evidence="2">CBS 123094</strain>
    </source>
</reference>
<proteinExistence type="predicted"/>
<dbReference type="OrthoDB" id="3792649at2759"/>
<organism evidence="2 3">
    <name type="scientific">Amniculicola lignicola CBS 123094</name>
    <dbReference type="NCBI Taxonomy" id="1392246"/>
    <lineage>
        <taxon>Eukaryota</taxon>
        <taxon>Fungi</taxon>
        <taxon>Dikarya</taxon>
        <taxon>Ascomycota</taxon>
        <taxon>Pezizomycotina</taxon>
        <taxon>Dothideomycetes</taxon>
        <taxon>Pleosporomycetidae</taxon>
        <taxon>Pleosporales</taxon>
        <taxon>Amniculicolaceae</taxon>
        <taxon>Amniculicola</taxon>
    </lineage>
</organism>
<gene>
    <name evidence="2" type="ORF">P154DRAFT_530466</name>
</gene>
<dbReference type="Proteomes" id="UP000799779">
    <property type="component" value="Unassembled WGS sequence"/>
</dbReference>
<protein>
    <recommendedName>
        <fullName evidence="4">F-box domain-containing protein</fullName>
    </recommendedName>
</protein>
<evidence type="ECO:0000313" key="3">
    <source>
        <dbReference type="Proteomes" id="UP000799779"/>
    </source>
</evidence>
<sequence>MASAVKRFGGVVFSRGAAWRSLKRVVSRKGRSTPVSADTKPLADGANGEEDNEAPRAPPPEALIFPTENYDHNVEHSFLYRLPIELVLMVADVLPPSAIIALRLTGRKLSNLLKNPEPTEIDAYDRKVFGSVMVEDSYQWHCRRETIFGLSSTSKSPCRGCRTVRQQSHFTPTQLEKASHERLCRGHEGGLKLCEHTALCYEDVVALKDKRMAAKSDWTSHVRICTHPSHGTTPEELLFHAPMITVNEDLTIIISQTSALIRLPRKALPKKKLFQDALKDSNVSFCQHVSLNDVDSFLPNPSNRPWIVQPSDFPFYPSFLDPCTTECNQGACKKCLSLRQRCQECPWRDCQTSWRIYRRHHDPAVELDEIMICWRWEIMPTFWREISPISLTWLAHLSPEPRESLDFCVDGEAFLKMYPEISADAIRLRARGMLAVYGGKNADLTGRRYRQ</sequence>
<feature type="region of interest" description="Disordered" evidence="1">
    <location>
        <begin position="27"/>
        <end position="60"/>
    </location>
</feature>
<evidence type="ECO:0008006" key="4">
    <source>
        <dbReference type="Google" id="ProtNLM"/>
    </source>
</evidence>